<evidence type="ECO:0000313" key="2">
    <source>
        <dbReference type="EnsemblPlants" id="AES94521"/>
    </source>
</evidence>
<accession>G7K2H0</accession>
<sequence length="52" mass="5817">MSGSPSILSFGPREMDCRRRGILKAGEVKHGIRKWHTIQTQISAPFCACVQM</sequence>
<organism evidence="1 3">
    <name type="scientific">Medicago truncatula</name>
    <name type="common">Barrel medic</name>
    <name type="synonym">Medicago tribuloides</name>
    <dbReference type="NCBI Taxonomy" id="3880"/>
    <lineage>
        <taxon>Eukaryota</taxon>
        <taxon>Viridiplantae</taxon>
        <taxon>Streptophyta</taxon>
        <taxon>Embryophyta</taxon>
        <taxon>Tracheophyta</taxon>
        <taxon>Spermatophyta</taxon>
        <taxon>Magnoliopsida</taxon>
        <taxon>eudicotyledons</taxon>
        <taxon>Gunneridae</taxon>
        <taxon>Pentapetalae</taxon>
        <taxon>rosids</taxon>
        <taxon>fabids</taxon>
        <taxon>Fabales</taxon>
        <taxon>Fabaceae</taxon>
        <taxon>Papilionoideae</taxon>
        <taxon>50 kb inversion clade</taxon>
        <taxon>NPAAA clade</taxon>
        <taxon>Hologalegina</taxon>
        <taxon>IRL clade</taxon>
        <taxon>Trifolieae</taxon>
        <taxon>Medicago</taxon>
    </lineage>
</organism>
<reference evidence="2" key="3">
    <citation type="submission" date="2015-04" db="UniProtKB">
        <authorList>
            <consortium name="EnsemblPlants"/>
        </authorList>
    </citation>
    <scope>IDENTIFICATION</scope>
    <source>
        <strain evidence="2">cv. Jemalong A17</strain>
    </source>
</reference>
<dbReference type="PaxDb" id="3880-AES94521"/>
<dbReference type="EMBL" id="CM001221">
    <property type="protein sequence ID" value="AES94521.1"/>
    <property type="molecule type" value="Genomic_DNA"/>
</dbReference>
<gene>
    <name evidence="1" type="ordered locus">MTR_5g015350</name>
</gene>
<evidence type="ECO:0000313" key="3">
    <source>
        <dbReference type="Proteomes" id="UP000002051"/>
    </source>
</evidence>
<dbReference type="EnsemblPlants" id="AES94521">
    <property type="protein sequence ID" value="AES94521"/>
    <property type="gene ID" value="MTR_5g015350"/>
</dbReference>
<reference evidence="1 3" key="1">
    <citation type="journal article" date="2011" name="Nature">
        <title>The Medicago genome provides insight into the evolution of rhizobial symbioses.</title>
        <authorList>
            <person name="Young N.D."/>
            <person name="Debelle F."/>
            <person name="Oldroyd G.E."/>
            <person name="Geurts R."/>
            <person name="Cannon S.B."/>
            <person name="Udvardi M.K."/>
            <person name="Benedito V.A."/>
            <person name="Mayer K.F."/>
            <person name="Gouzy J."/>
            <person name="Schoof H."/>
            <person name="Van de Peer Y."/>
            <person name="Proost S."/>
            <person name="Cook D.R."/>
            <person name="Meyers B.C."/>
            <person name="Spannagl M."/>
            <person name="Cheung F."/>
            <person name="De Mita S."/>
            <person name="Krishnakumar V."/>
            <person name="Gundlach H."/>
            <person name="Zhou S."/>
            <person name="Mudge J."/>
            <person name="Bharti A.K."/>
            <person name="Murray J.D."/>
            <person name="Naoumkina M.A."/>
            <person name="Rosen B."/>
            <person name="Silverstein K.A."/>
            <person name="Tang H."/>
            <person name="Rombauts S."/>
            <person name="Zhao P.X."/>
            <person name="Zhou P."/>
            <person name="Barbe V."/>
            <person name="Bardou P."/>
            <person name="Bechner M."/>
            <person name="Bellec A."/>
            <person name="Berger A."/>
            <person name="Berges H."/>
            <person name="Bidwell S."/>
            <person name="Bisseling T."/>
            <person name="Choisne N."/>
            <person name="Couloux A."/>
            <person name="Denny R."/>
            <person name="Deshpande S."/>
            <person name="Dai X."/>
            <person name="Doyle J.J."/>
            <person name="Dudez A.M."/>
            <person name="Farmer A.D."/>
            <person name="Fouteau S."/>
            <person name="Franken C."/>
            <person name="Gibelin C."/>
            <person name="Gish J."/>
            <person name="Goldstein S."/>
            <person name="Gonzalez A.J."/>
            <person name="Green P.J."/>
            <person name="Hallab A."/>
            <person name="Hartog M."/>
            <person name="Hua A."/>
            <person name="Humphray S.J."/>
            <person name="Jeong D.H."/>
            <person name="Jing Y."/>
            <person name="Jocker A."/>
            <person name="Kenton S.M."/>
            <person name="Kim D.J."/>
            <person name="Klee K."/>
            <person name="Lai H."/>
            <person name="Lang C."/>
            <person name="Lin S."/>
            <person name="Macmil S.L."/>
            <person name="Magdelenat G."/>
            <person name="Matthews L."/>
            <person name="McCorrison J."/>
            <person name="Monaghan E.L."/>
            <person name="Mun J.H."/>
            <person name="Najar F.Z."/>
            <person name="Nicholson C."/>
            <person name="Noirot C."/>
            <person name="O'Bleness M."/>
            <person name="Paule C.R."/>
            <person name="Poulain J."/>
            <person name="Prion F."/>
            <person name="Qin B."/>
            <person name="Qu C."/>
            <person name="Retzel E.F."/>
            <person name="Riddle C."/>
            <person name="Sallet E."/>
            <person name="Samain S."/>
            <person name="Samson N."/>
            <person name="Sanders I."/>
            <person name="Saurat O."/>
            <person name="Scarpelli C."/>
            <person name="Schiex T."/>
            <person name="Segurens B."/>
            <person name="Severin A.J."/>
            <person name="Sherrier D.J."/>
            <person name="Shi R."/>
            <person name="Sims S."/>
            <person name="Singer S.R."/>
            <person name="Sinharoy S."/>
            <person name="Sterck L."/>
            <person name="Viollet A."/>
            <person name="Wang B.B."/>
            <person name="Wang K."/>
            <person name="Wang M."/>
            <person name="Wang X."/>
            <person name="Warfsmann J."/>
            <person name="Weissenbach J."/>
            <person name="White D.D."/>
            <person name="White J.D."/>
            <person name="Wiley G.B."/>
            <person name="Wincker P."/>
            <person name="Xing Y."/>
            <person name="Yang L."/>
            <person name="Yao Z."/>
            <person name="Ying F."/>
            <person name="Zhai J."/>
            <person name="Zhou L."/>
            <person name="Zuber A."/>
            <person name="Denarie J."/>
            <person name="Dixon R.A."/>
            <person name="May G.D."/>
            <person name="Schwartz D.C."/>
            <person name="Rogers J."/>
            <person name="Quetier F."/>
            <person name="Town C.D."/>
            <person name="Roe B.A."/>
        </authorList>
    </citation>
    <scope>NUCLEOTIDE SEQUENCE [LARGE SCALE GENOMIC DNA]</scope>
    <source>
        <strain evidence="1">A17</strain>
        <strain evidence="2 3">cv. Jemalong A17</strain>
    </source>
</reference>
<proteinExistence type="predicted"/>
<name>G7K2H0_MEDTR</name>
<protein>
    <submittedName>
        <fullName evidence="1 2">Uncharacterized protein</fullName>
    </submittedName>
</protein>
<reference evidence="1 3" key="2">
    <citation type="journal article" date="2014" name="BMC Genomics">
        <title>An improved genome release (version Mt4.0) for the model legume Medicago truncatula.</title>
        <authorList>
            <person name="Tang H."/>
            <person name="Krishnakumar V."/>
            <person name="Bidwell S."/>
            <person name="Rosen B."/>
            <person name="Chan A."/>
            <person name="Zhou S."/>
            <person name="Gentzbittel L."/>
            <person name="Childs K.L."/>
            <person name="Yandell M."/>
            <person name="Gundlach H."/>
            <person name="Mayer K.F."/>
            <person name="Schwartz D.C."/>
            <person name="Town C.D."/>
        </authorList>
    </citation>
    <scope>GENOME REANNOTATION</scope>
    <source>
        <strain evidence="2 3">cv. Jemalong A17</strain>
    </source>
</reference>
<dbReference type="HOGENOM" id="CLU_3090268_0_0_1"/>
<dbReference type="AlphaFoldDB" id="G7K2H0"/>
<evidence type="ECO:0000313" key="1">
    <source>
        <dbReference type="EMBL" id="AES94521.1"/>
    </source>
</evidence>
<keyword evidence="3" id="KW-1185">Reference proteome</keyword>
<dbReference type="Proteomes" id="UP000002051">
    <property type="component" value="Chromosome 5"/>
</dbReference>